<dbReference type="AlphaFoldDB" id="A0A9Q1JPJ0"/>
<organism evidence="2 3">
    <name type="scientific">Carnegiea gigantea</name>
    <dbReference type="NCBI Taxonomy" id="171969"/>
    <lineage>
        <taxon>Eukaryota</taxon>
        <taxon>Viridiplantae</taxon>
        <taxon>Streptophyta</taxon>
        <taxon>Embryophyta</taxon>
        <taxon>Tracheophyta</taxon>
        <taxon>Spermatophyta</taxon>
        <taxon>Magnoliopsida</taxon>
        <taxon>eudicotyledons</taxon>
        <taxon>Gunneridae</taxon>
        <taxon>Pentapetalae</taxon>
        <taxon>Caryophyllales</taxon>
        <taxon>Cactineae</taxon>
        <taxon>Cactaceae</taxon>
        <taxon>Cactoideae</taxon>
        <taxon>Echinocereeae</taxon>
        <taxon>Carnegiea</taxon>
    </lineage>
</organism>
<keyword evidence="1" id="KW-0472">Membrane</keyword>
<dbReference type="EMBL" id="JAKOGI010000987">
    <property type="protein sequence ID" value="KAJ8428633.1"/>
    <property type="molecule type" value="Genomic_DNA"/>
</dbReference>
<name>A0A9Q1JPJ0_9CARY</name>
<dbReference type="Proteomes" id="UP001153076">
    <property type="component" value="Unassembled WGS sequence"/>
</dbReference>
<evidence type="ECO:0000313" key="2">
    <source>
        <dbReference type="EMBL" id="KAJ8428633.1"/>
    </source>
</evidence>
<protein>
    <submittedName>
        <fullName evidence="2">Uncharacterized protein</fullName>
    </submittedName>
</protein>
<evidence type="ECO:0000256" key="1">
    <source>
        <dbReference type="SAM" id="Phobius"/>
    </source>
</evidence>
<sequence length="187" mass="21386">MRLQSTVLCNSWTSMSPLHENGSDIIRNCDLRFILCSYWVVSYDPTPTSVCVLMMKYSFVCSVLSGNLACLPGRRQMFTVFCIFRAVRQSDMFIRQEADVYCSKLWSLIAFCSYWLLSYHHSPTPICILMCKYIAACAWGAGMFTPVCVLMMKYVFACSVLLGKLTCLPSRRQMFTMVNYGLQQVNP</sequence>
<keyword evidence="3" id="KW-1185">Reference proteome</keyword>
<evidence type="ECO:0000313" key="3">
    <source>
        <dbReference type="Proteomes" id="UP001153076"/>
    </source>
</evidence>
<keyword evidence="1" id="KW-0812">Transmembrane</keyword>
<reference evidence="2" key="1">
    <citation type="submission" date="2022-04" db="EMBL/GenBank/DDBJ databases">
        <title>Carnegiea gigantea Genome sequencing and assembly v2.</title>
        <authorList>
            <person name="Copetti D."/>
            <person name="Sanderson M.J."/>
            <person name="Burquez A."/>
            <person name="Wojciechowski M.F."/>
        </authorList>
    </citation>
    <scope>NUCLEOTIDE SEQUENCE</scope>
    <source>
        <strain evidence="2">SGP5-SGP5p</strain>
        <tissue evidence="2">Aerial part</tissue>
    </source>
</reference>
<feature type="transmembrane region" description="Helical" evidence="1">
    <location>
        <begin position="133"/>
        <end position="162"/>
    </location>
</feature>
<accession>A0A9Q1JPJ0</accession>
<proteinExistence type="predicted"/>
<gene>
    <name evidence="2" type="ORF">Cgig2_015751</name>
</gene>
<comment type="caution">
    <text evidence="2">The sequence shown here is derived from an EMBL/GenBank/DDBJ whole genome shotgun (WGS) entry which is preliminary data.</text>
</comment>
<feature type="transmembrane region" description="Helical" evidence="1">
    <location>
        <begin position="98"/>
        <end position="117"/>
    </location>
</feature>
<keyword evidence="1" id="KW-1133">Transmembrane helix</keyword>